<evidence type="ECO:0000313" key="2">
    <source>
        <dbReference type="EMBL" id="MFM0236545.1"/>
    </source>
</evidence>
<comment type="caution">
    <text evidence="2">The sequence shown here is derived from an EMBL/GenBank/DDBJ whole genome shotgun (WGS) entry which is preliminary data.</text>
</comment>
<organism evidence="2 3">
    <name type="scientific">Paraburkholderia phytofirmans</name>
    <dbReference type="NCBI Taxonomy" id="261302"/>
    <lineage>
        <taxon>Bacteria</taxon>
        <taxon>Pseudomonadati</taxon>
        <taxon>Pseudomonadota</taxon>
        <taxon>Betaproteobacteria</taxon>
        <taxon>Burkholderiales</taxon>
        <taxon>Burkholderiaceae</taxon>
        <taxon>Paraburkholderia</taxon>
    </lineage>
</organism>
<proteinExistence type="predicted"/>
<feature type="chain" id="PRO_5046442166" description="Lipoprotein" evidence="1">
    <location>
        <begin position="42"/>
        <end position="354"/>
    </location>
</feature>
<dbReference type="EMBL" id="JAQQDR010000001">
    <property type="protein sequence ID" value="MFM0236545.1"/>
    <property type="molecule type" value="Genomic_DNA"/>
</dbReference>
<evidence type="ECO:0000256" key="1">
    <source>
        <dbReference type="SAM" id="SignalP"/>
    </source>
</evidence>
<dbReference type="PROSITE" id="PS51257">
    <property type="entry name" value="PROKAR_LIPOPROTEIN"/>
    <property type="match status" value="1"/>
</dbReference>
<gene>
    <name evidence="2" type="ORF">PQR03_00220</name>
</gene>
<evidence type="ECO:0008006" key="4">
    <source>
        <dbReference type="Google" id="ProtNLM"/>
    </source>
</evidence>
<feature type="signal peptide" evidence="1">
    <location>
        <begin position="1"/>
        <end position="41"/>
    </location>
</feature>
<keyword evidence="3" id="KW-1185">Reference proteome</keyword>
<reference evidence="2 3" key="1">
    <citation type="journal article" date="2024" name="Chem. Sci.">
        <title>Discovery of megapolipeptins by genome mining of a Burkholderiales bacteria collection.</title>
        <authorList>
            <person name="Paulo B.S."/>
            <person name="Recchia M.J.J."/>
            <person name="Lee S."/>
            <person name="Fergusson C.H."/>
            <person name="Romanowski S.B."/>
            <person name="Hernandez A."/>
            <person name="Krull N."/>
            <person name="Liu D.Y."/>
            <person name="Cavanagh H."/>
            <person name="Bos A."/>
            <person name="Gray C.A."/>
            <person name="Murphy B.T."/>
            <person name="Linington R.G."/>
            <person name="Eustaquio A.S."/>
        </authorList>
    </citation>
    <scope>NUCLEOTIDE SEQUENCE [LARGE SCALE GENOMIC DNA]</scope>
    <source>
        <strain evidence="2 3">RL17-351-BIE-A</strain>
    </source>
</reference>
<evidence type="ECO:0000313" key="3">
    <source>
        <dbReference type="Proteomes" id="UP001629274"/>
    </source>
</evidence>
<name>A0ABW9BA10_9BURK</name>
<dbReference type="RefSeq" id="WP_408263115.1">
    <property type="nucleotide sequence ID" value="NZ_JAQQCK010000010.1"/>
</dbReference>
<protein>
    <recommendedName>
        <fullName evidence="4">Lipoprotein</fullName>
    </recommendedName>
</protein>
<accession>A0ABW9BA10</accession>
<dbReference type="Proteomes" id="UP001629274">
    <property type="component" value="Unassembled WGS sequence"/>
</dbReference>
<keyword evidence="1" id="KW-0732">Signal</keyword>
<sequence>MKEENRGFEINQLRFVFPFTLVLASLLCACGGGSSPSSAPAANLSAAQQNYENFTLASNGGQHFVTGLLSFSTSSGGAPTLNTATSYFFTHDSSLVQSPAVAGPQRLTTGTSTIDPALGVPAAAGQRYLVNGSVVVEAIPAQVQVSYSGANVEETDLASDGKTVTMTLRGTSYTTVPLSGAISNSPSELFNGSALGIVTNTINGNSLYNRQASWQAGAAYLKVVREVVGDTVLAGDCALPNTTGPNLTPCVTTASTLEGFFPHTSSADNTTYNLSDGQIVTLAGTRAWVANVASNSATTQYRVYFQNNGQIFSGDLIKDATTLGTYPLGSSTPQNFYIFLNSVAVQSVKSAITF</sequence>